<gene>
    <name evidence="2" type="primary">bioC</name>
    <name evidence="2" type="ORF">NO2_0159</name>
</gene>
<feature type="domain" description="Methyltransferase" evidence="1">
    <location>
        <begin position="47"/>
        <end position="151"/>
    </location>
</feature>
<dbReference type="CDD" id="cd02440">
    <property type="entry name" value="AdoMet_MTases"/>
    <property type="match status" value="1"/>
</dbReference>
<dbReference type="EMBL" id="BGZO01000003">
    <property type="protein sequence ID" value="GBR75487.1"/>
    <property type="molecule type" value="Genomic_DNA"/>
</dbReference>
<dbReference type="SUPFAM" id="SSF53335">
    <property type="entry name" value="S-adenosyl-L-methionine-dependent methyltransferases"/>
    <property type="match status" value="1"/>
</dbReference>
<evidence type="ECO:0000259" key="1">
    <source>
        <dbReference type="Pfam" id="PF13847"/>
    </source>
</evidence>
<dbReference type="GO" id="GO:0032259">
    <property type="term" value="P:methylation"/>
    <property type="evidence" value="ECO:0007669"/>
    <property type="project" value="UniProtKB-KW"/>
</dbReference>
<accession>A0A388TEL5</accession>
<comment type="caution">
    <text evidence="2">The sequence shown here is derived from an EMBL/GenBank/DDBJ whole genome shotgun (WGS) entry which is preliminary data.</text>
</comment>
<dbReference type="InterPro" id="IPR029063">
    <property type="entry name" value="SAM-dependent_MTases_sf"/>
</dbReference>
<dbReference type="GO" id="GO:0008168">
    <property type="term" value="F:methyltransferase activity"/>
    <property type="evidence" value="ECO:0007669"/>
    <property type="project" value="UniProtKB-KW"/>
</dbReference>
<dbReference type="Proteomes" id="UP000275925">
    <property type="component" value="Unassembled WGS sequence"/>
</dbReference>
<name>A0A388TEL5_9BACT</name>
<keyword evidence="3" id="KW-1185">Reference proteome</keyword>
<dbReference type="Pfam" id="PF13847">
    <property type="entry name" value="Methyltransf_31"/>
    <property type="match status" value="1"/>
</dbReference>
<dbReference type="InterPro" id="IPR025714">
    <property type="entry name" value="Methyltranfer_dom"/>
</dbReference>
<evidence type="ECO:0000313" key="2">
    <source>
        <dbReference type="EMBL" id="GBR75487.1"/>
    </source>
</evidence>
<evidence type="ECO:0000313" key="3">
    <source>
        <dbReference type="Proteomes" id="UP000275925"/>
    </source>
</evidence>
<organism evidence="2 3">
    <name type="scientific">Candidatus Termititenax persephonae</name>
    <dbReference type="NCBI Taxonomy" id="2218525"/>
    <lineage>
        <taxon>Bacteria</taxon>
        <taxon>Bacillati</taxon>
        <taxon>Candidatus Margulisiibacteriota</taxon>
        <taxon>Candidatus Termititenacia</taxon>
        <taxon>Candidatus Termititenacales</taxon>
        <taxon>Candidatus Termititenacaceae</taxon>
        <taxon>Candidatus Termititenax</taxon>
    </lineage>
</organism>
<dbReference type="AlphaFoldDB" id="A0A388TEL5"/>
<proteinExistence type="predicted"/>
<protein>
    <submittedName>
        <fullName evidence="2">Malonyl-CoA O-methyltransferase</fullName>
    </submittedName>
</protein>
<sequence length="244" mass="29036">MTLDYNMVYKKQCETSHKKKIFCPLRYERQMDYLFGLLRKDFRGRTDLRVLDACCGYGRLVYFLNKFNSLQSYTGLDYSAVLINEARKMFKQYSNINFKTGNIFRLSEKYSKYFDYTINYKTLSWLPYYEQCVRGLMKATKNKIYLTSLFNDGDYDSICKVYSQASRTTDFTYLNTYSLPKFRHFCLINEAKQVRATSMKLSIDLKKPRDKNKIMTYTQRLATGYNLEITGNTLLNWKLIEIVL</sequence>
<dbReference type="Gene3D" id="3.40.50.150">
    <property type="entry name" value="Vaccinia Virus protein VP39"/>
    <property type="match status" value="1"/>
</dbReference>
<reference evidence="2 3" key="1">
    <citation type="journal article" date="2019" name="ISME J.">
        <title>Genome analyses of uncultured TG2/ZB3 bacteria in 'Margulisbacteria' specifically attached to ectosymbiotic spirochetes of protists in the termite gut.</title>
        <authorList>
            <person name="Utami Y.D."/>
            <person name="Kuwahara H."/>
            <person name="Igai K."/>
            <person name="Murakami T."/>
            <person name="Sugaya K."/>
            <person name="Morikawa T."/>
            <person name="Nagura Y."/>
            <person name="Yuki M."/>
            <person name="Deevong P."/>
            <person name="Inoue T."/>
            <person name="Kihara K."/>
            <person name="Lo N."/>
            <person name="Yamada A."/>
            <person name="Ohkuma M."/>
            <person name="Hongoh Y."/>
        </authorList>
    </citation>
    <scope>NUCLEOTIDE SEQUENCE [LARGE SCALE GENOMIC DNA]</scope>
    <source>
        <strain evidence="2">NkOx7-02</strain>
    </source>
</reference>